<evidence type="ECO:0000313" key="6">
    <source>
        <dbReference type="Proteomes" id="UP001190700"/>
    </source>
</evidence>
<dbReference type="GO" id="GO:0000139">
    <property type="term" value="C:Golgi membrane"/>
    <property type="evidence" value="ECO:0007669"/>
    <property type="project" value="UniProtKB-SubCell"/>
</dbReference>
<dbReference type="CDD" id="cd00170">
    <property type="entry name" value="SEC14"/>
    <property type="match status" value="1"/>
</dbReference>
<sequence>MNGNLHQTVPTSTVNVLHWLKEAKEKPFSRPSTPPLDWSLSDSERAIVAEYNRCFADSRQLRPILLVQWVRSYVYDTFRNDPDAVSKAEAVLRECLDWRQSLDVVNLPFRSLPRRKEWDSLWPTTFAGYQHQGFPVYLINLPQASLLDGFTTEEARLYHVQRMETIERRKEQHWADTGDLVYRHIVLTDLATPGVSPDLKALWRWGEAIDTLQSGLSMHLNFYPDTLHELYVLNTPWFARMLWQLLRGFLPEATARKFKLLGKEYLDELLKEGFTTALIPLYLGGHAPNPNGIQMRLDIRAGKSETLRVTLQSQNPDHLYTRWKFTVAAGGPASLRVEVGKKPPQYDLHTDSHTEEIAGTAVIEQCKVHTDSSGFYTMEAADHGTLQEIYLIFVLRSAVDENTLVLCEVESVNLADGKASKVAKYADTLESFPLDETCSAEDDPFGVVWNSISNMMSVF</sequence>
<evidence type="ECO:0000313" key="5">
    <source>
        <dbReference type="EMBL" id="KAK3241812.1"/>
    </source>
</evidence>
<name>A0AAE0BU44_9CHLO</name>
<proteinExistence type="inferred from homology"/>
<gene>
    <name evidence="5" type="ORF">CYMTET_48457</name>
</gene>
<keyword evidence="6" id="KW-1185">Reference proteome</keyword>
<dbReference type="SUPFAM" id="SSF52087">
    <property type="entry name" value="CRAL/TRIO domain"/>
    <property type="match status" value="1"/>
</dbReference>
<accession>A0AAE0BU44</accession>
<dbReference type="Gene3D" id="3.40.525.10">
    <property type="entry name" value="CRAL-TRIO lipid binding domain"/>
    <property type="match status" value="1"/>
</dbReference>
<dbReference type="PROSITE" id="PS50191">
    <property type="entry name" value="CRAL_TRIO"/>
    <property type="match status" value="1"/>
</dbReference>
<evidence type="ECO:0000259" key="4">
    <source>
        <dbReference type="PROSITE" id="PS50191"/>
    </source>
</evidence>
<dbReference type="SMART" id="SM00516">
    <property type="entry name" value="SEC14"/>
    <property type="match status" value="1"/>
</dbReference>
<feature type="domain" description="CRAL-TRIO" evidence="4">
    <location>
        <begin position="114"/>
        <end position="291"/>
    </location>
</feature>
<dbReference type="EMBL" id="LGRX02033306">
    <property type="protein sequence ID" value="KAK3241812.1"/>
    <property type="molecule type" value="Genomic_DNA"/>
</dbReference>
<dbReference type="GO" id="GO:0005886">
    <property type="term" value="C:plasma membrane"/>
    <property type="evidence" value="ECO:0007669"/>
    <property type="project" value="UniProtKB-SubCell"/>
</dbReference>
<comment type="subcellular location">
    <subcellularLocation>
        <location evidence="1">Cell membrane</location>
        <topology evidence="1">Peripheral membrane protein</topology>
    </subcellularLocation>
    <subcellularLocation>
        <location evidence="2">Golgi apparatus membrane</location>
        <topology evidence="2">Peripheral membrane protein</topology>
    </subcellularLocation>
</comment>
<dbReference type="Proteomes" id="UP001190700">
    <property type="component" value="Unassembled WGS sequence"/>
</dbReference>
<dbReference type="InterPro" id="IPR001251">
    <property type="entry name" value="CRAL-TRIO_dom"/>
</dbReference>
<evidence type="ECO:0000256" key="3">
    <source>
        <dbReference type="ARBA" id="ARBA00038020"/>
    </source>
</evidence>
<dbReference type="Pfam" id="PF00650">
    <property type="entry name" value="CRAL_TRIO"/>
    <property type="match status" value="1"/>
</dbReference>
<dbReference type="InterPro" id="IPR036865">
    <property type="entry name" value="CRAL-TRIO_dom_sf"/>
</dbReference>
<evidence type="ECO:0000256" key="2">
    <source>
        <dbReference type="ARBA" id="ARBA00004395"/>
    </source>
</evidence>
<dbReference type="AlphaFoldDB" id="A0AAE0BU44"/>
<protein>
    <recommendedName>
        <fullName evidence="4">CRAL-TRIO domain-containing protein</fullName>
    </recommendedName>
</protein>
<evidence type="ECO:0000256" key="1">
    <source>
        <dbReference type="ARBA" id="ARBA00004202"/>
    </source>
</evidence>
<dbReference type="PANTHER" id="PTHR45657">
    <property type="entry name" value="CRAL-TRIO DOMAIN-CONTAINING PROTEIN YKL091C-RELATED"/>
    <property type="match status" value="1"/>
</dbReference>
<dbReference type="InterPro" id="IPR051026">
    <property type="entry name" value="PI/PC_transfer"/>
</dbReference>
<comment type="similarity">
    <text evidence="3">Belongs to the SFH family.</text>
</comment>
<dbReference type="PANTHER" id="PTHR45657:SF1">
    <property type="entry name" value="CRAL-TRIO DOMAIN-CONTAINING PROTEIN YKL091C-RELATED"/>
    <property type="match status" value="1"/>
</dbReference>
<organism evidence="5 6">
    <name type="scientific">Cymbomonas tetramitiformis</name>
    <dbReference type="NCBI Taxonomy" id="36881"/>
    <lineage>
        <taxon>Eukaryota</taxon>
        <taxon>Viridiplantae</taxon>
        <taxon>Chlorophyta</taxon>
        <taxon>Pyramimonadophyceae</taxon>
        <taxon>Pyramimonadales</taxon>
        <taxon>Pyramimonadaceae</taxon>
        <taxon>Cymbomonas</taxon>
    </lineage>
</organism>
<reference evidence="5 6" key="1">
    <citation type="journal article" date="2015" name="Genome Biol. Evol.">
        <title>Comparative Genomics of a Bacterivorous Green Alga Reveals Evolutionary Causalities and Consequences of Phago-Mixotrophic Mode of Nutrition.</title>
        <authorList>
            <person name="Burns J.A."/>
            <person name="Paasch A."/>
            <person name="Narechania A."/>
            <person name="Kim E."/>
        </authorList>
    </citation>
    <scope>NUCLEOTIDE SEQUENCE [LARGE SCALE GENOMIC DNA]</scope>
    <source>
        <strain evidence="5 6">PLY_AMNH</strain>
    </source>
</reference>
<comment type="caution">
    <text evidence="5">The sequence shown here is derived from an EMBL/GenBank/DDBJ whole genome shotgun (WGS) entry which is preliminary data.</text>
</comment>